<organism evidence="8 9">
    <name type="scientific">Heligmosomoides polygyrus</name>
    <name type="common">Parasitic roundworm</name>
    <dbReference type="NCBI Taxonomy" id="6339"/>
    <lineage>
        <taxon>Eukaryota</taxon>
        <taxon>Metazoa</taxon>
        <taxon>Ecdysozoa</taxon>
        <taxon>Nematoda</taxon>
        <taxon>Chromadorea</taxon>
        <taxon>Rhabditida</taxon>
        <taxon>Rhabditina</taxon>
        <taxon>Rhabditomorpha</taxon>
        <taxon>Strongyloidea</taxon>
        <taxon>Heligmosomidae</taxon>
        <taxon>Heligmosomoides</taxon>
    </lineage>
</organism>
<dbReference type="EMBL" id="UZAH01029823">
    <property type="protein sequence ID" value="VDP08063.1"/>
    <property type="molecule type" value="Genomic_DNA"/>
</dbReference>
<gene>
    <name evidence="7" type="ORF">HPBE_LOCUS17140</name>
</gene>
<comment type="subcellular location">
    <subcellularLocation>
        <location evidence="1">Membrane</location>
    </subcellularLocation>
</comment>
<dbReference type="GO" id="GO:0016020">
    <property type="term" value="C:membrane"/>
    <property type="evidence" value="ECO:0007669"/>
    <property type="project" value="UniProtKB-SubCell"/>
</dbReference>
<evidence type="ECO:0000256" key="5">
    <source>
        <dbReference type="SAM" id="Phobius"/>
    </source>
</evidence>
<reference evidence="9" key="2">
    <citation type="submission" date="2019-09" db="UniProtKB">
        <authorList>
            <consortium name="WormBaseParasite"/>
        </authorList>
    </citation>
    <scope>IDENTIFICATION</scope>
</reference>
<dbReference type="Gene3D" id="1.20.1070.10">
    <property type="entry name" value="Rhodopsin 7-helix transmembrane proteins"/>
    <property type="match status" value="1"/>
</dbReference>
<evidence type="ECO:0000313" key="8">
    <source>
        <dbReference type="Proteomes" id="UP000050761"/>
    </source>
</evidence>
<dbReference type="AlphaFoldDB" id="A0A183G639"/>
<keyword evidence="3 5" id="KW-1133">Transmembrane helix</keyword>
<evidence type="ECO:0000256" key="1">
    <source>
        <dbReference type="ARBA" id="ARBA00004370"/>
    </source>
</evidence>
<dbReference type="InterPro" id="IPR052954">
    <property type="entry name" value="GPCR-Ligand_Int"/>
</dbReference>
<dbReference type="PANTHER" id="PTHR46641">
    <property type="entry name" value="FMRFAMIDE RECEPTOR-RELATED"/>
    <property type="match status" value="1"/>
</dbReference>
<feature type="transmembrane region" description="Helical" evidence="5">
    <location>
        <begin position="43"/>
        <end position="62"/>
    </location>
</feature>
<evidence type="ECO:0000256" key="2">
    <source>
        <dbReference type="ARBA" id="ARBA00022692"/>
    </source>
</evidence>
<sequence>MLIEVSAERFFAVARPFHFASRAGKHRRESYVRTIGGMIRMPLIMTLVACLFTLPCSFEYYLEPCLDNGRDLFQYRHGCKPTVRIVRELIQRRETAMMRNVIYHVLYRTIVLSVLKTFGPFVIITLLTVSTVKSLRHSMDNRATILMEQGKDHLFAADRDKTKSLQVGNCLCPLSVKYFIENSAHSEYNSS</sequence>
<keyword evidence="8" id="KW-1185">Reference proteome</keyword>
<evidence type="ECO:0000313" key="7">
    <source>
        <dbReference type="EMBL" id="VDP08063.1"/>
    </source>
</evidence>
<keyword evidence="2 5" id="KW-0812">Transmembrane</keyword>
<evidence type="ECO:0000259" key="6">
    <source>
        <dbReference type="PROSITE" id="PS50262"/>
    </source>
</evidence>
<accession>A0A183G639</accession>
<dbReference type="PANTHER" id="PTHR46641:SF9">
    <property type="entry name" value="G-PROTEIN COUPLED RECEPTORS FAMILY 1 PROFILE DOMAIN-CONTAINING PROTEIN"/>
    <property type="match status" value="1"/>
</dbReference>
<dbReference type="InterPro" id="IPR017452">
    <property type="entry name" value="GPCR_Rhodpsn_7TM"/>
</dbReference>
<dbReference type="PROSITE" id="PS50262">
    <property type="entry name" value="G_PROTEIN_RECEP_F1_2"/>
    <property type="match status" value="1"/>
</dbReference>
<protein>
    <submittedName>
        <fullName evidence="9">G_PROTEIN_RECEP_F1_2 domain-containing protein</fullName>
    </submittedName>
</protein>
<reference evidence="7 8" key="1">
    <citation type="submission" date="2018-11" db="EMBL/GenBank/DDBJ databases">
        <authorList>
            <consortium name="Pathogen Informatics"/>
        </authorList>
    </citation>
    <scope>NUCLEOTIDE SEQUENCE [LARGE SCALE GENOMIC DNA]</scope>
</reference>
<proteinExistence type="predicted"/>
<evidence type="ECO:0000256" key="3">
    <source>
        <dbReference type="ARBA" id="ARBA00022989"/>
    </source>
</evidence>
<feature type="transmembrane region" description="Helical" evidence="5">
    <location>
        <begin position="105"/>
        <end position="129"/>
    </location>
</feature>
<keyword evidence="4 5" id="KW-0472">Membrane</keyword>
<name>A0A183G639_HELPZ</name>
<evidence type="ECO:0000256" key="4">
    <source>
        <dbReference type="ARBA" id="ARBA00023136"/>
    </source>
</evidence>
<dbReference type="SUPFAM" id="SSF81321">
    <property type="entry name" value="Family A G protein-coupled receptor-like"/>
    <property type="match status" value="1"/>
</dbReference>
<dbReference type="OrthoDB" id="5788232at2759"/>
<dbReference type="Proteomes" id="UP000050761">
    <property type="component" value="Unassembled WGS sequence"/>
</dbReference>
<dbReference type="WBParaSite" id="HPBE_0001714101-mRNA-1">
    <property type="protein sequence ID" value="HPBE_0001714101-mRNA-1"/>
    <property type="gene ID" value="HPBE_0001714101"/>
</dbReference>
<accession>A0A3P8EGV4</accession>
<feature type="domain" description="G-protein coupled receptors family 1 profile" evidence="6">
    <location>
        <begin position="1"/>
        <end position="191"/>
    </location>
</feature>
<evidence type="ECO:0000313" key="9">
    <source>
        <dbReference type="WBParaSite" id="HPBE_0001714101-mRNA-1"/>
    </source>
</evidence>